<dbReference type="Pfam" id="PF05977">
    <property type="entry name" value="MFS_3"/>
    <property type="match status" value="1"/>
</dbReference>
<feature type="transmembrane region" description="Helical" evidence="7">
    <location>
        <begin position="52"/>
        <end position="73"/>
    </location>
</feature>
<dbReference type="InterPro" id="IPR036259">
    <property type="entry name" value="MFS_trans_sf"/>
</dbReference>
<feature type="transmembrane region" description="Helical" evidence="7">
    <location>
        <begin position="263"/>
        <end position="280"/>
    </location>
</feature>
<dbReference type="PANTHER" id="PTHR23513:SF9">
    <property type="entry name" value="ENTEROBACTIN EXPORTER ENTS"/>
    <property type="match status" value="1"/>
</dbReference>
<feature type="transmembrane region" description="Helical" evidence="7">
    <location>
        <begin position="85"/>
        <end position="106"/>
    </location>
</feature>
<reference evidence="8 9" key="1">
    <citation type="submission" date="2024-09" db="EMBL/GenBank/DDBJ databases">
        <authorList>
            <person name="Sun Q."/>
            <person name="Mori K."/>
        </authorList>
    </citation>
    <scope>NUCLEOTIDE SEQUENCE [LARGE SCALE GENOMIC DNA]</scope>
    <source>
        <strain evidence="8 9">CGMCC 1.15906</strain>
    </source>
</reference>
<keyword evidence="4 7" id="KW-0812">Transmembrane</keyword>
<evidence type="ECO:0000256" key="3">
    <source>
        <dbReference type="ARBA" id="ARBA00022475"/>
    </source>
</evidence>
<keyword evidence="5 7" id="KW-1133">Transmembrane helix</keyword>
<evidence type="ECO:0000256" key="4">
    <source>
        <dbReference type="ARBA" id="ARBA00022692"/>
    </source>
</evidence>
<dbReference type="CDD" id="cd06173">
    <property type="entry name" value="MFS_MefA_like"/>
    <property type="match status" value="1"/>
</dbReference>
<organism evidence="8 9">
    <name type="scientific">Kribbella deserti</name>
    <dbReference type="NCBI Taxonomy" id="1926257"/>
    <lineage>
        <taxon>Bacteria</taxon>
        <taxon>Bacillati</taxon>
        <taxon>Actinomycetota</taxon>
        <taxon>Actinomycetes</taxon>
        <taxon>Propionibacteriales</taxon>
        <taxon>Kribbellaceae</taxon>
        <taxon>Kribbella</taxon>
    </lineage>
</organism>
<evidence type="ECO:0000256" key="7">
    <source>
        <dbReference type="SAM" id="Phobius"/>
    </source>
</evidence>
<gene>
    <name evidence="8" type="ORF">ACFFGN_20550</name>
</gene>
<feature type="transmembrane region" description="Helical" evidence="7">
    <location>
        <begin position="226"/>
        <end position="251"/>
    </location>
</feature>
<keyword evidence="3" id="KW-1003">Cell membrane</keyword>
<sequence length="411" mass="42571">MPDPRRLLADIRPLREYPAYRRLWIGQSLSSLGSFMTGVAVAIQVYDLTGSSFAVGAVGLATVVPTVVLGLLGGSIVDAVDRRKLVLITSLGLMVVAIGLTVQAFLDLRQLWLLYVLAAVGAGFTAVDMPARRTITARLLPPERLAAAAALHQLNFQVTLILAPLLAGVLTAAAGPEAVYIADVVTFLAVLYGVWRLAPMPPHGGGTTVSFRAVADGLAYARRNRLIASIFLTDLFATGLAMPSALFPALAATHFHGGPETVGLLYSSIGIGGLVAAVLSGPLSQLRYQGRAMLVAVGIWGGSIAAVGFTSWLWLAVALLILAGASDIVTTVFRATILQVNTPDELRGRLNSLDFVIGAGGPRVGDARAGTVAGVTDPVVSIIAGGLACLTAVVVQAATTRTLTGYTADQG</sequence>
<evidence type="ECO:0000256" key="1">
    <source>
        <dbReference type="ARBA" id="ARBA00004429"/>
    </source>
</evidence>
<evidence type="ECO:0000256" key="2">
    <source>
        <dbReference type="ARBA" id="ARBA00022448"/>
    </source>
</evidence>
<keyword evidence="2" id="KW-0813">Transport</keyword>
<dbReference type="SUPFAM" id="SSF103473">
    <property type="entry name" value="MFS general substrate transporter"/>
    <property type="match status" value="1"/>
</dbReference>
<feature type="transmembrane region" description="Helical" evidence="7">
    <location>
        <begin position="23"/>
        <end position="46"/>
    </location>
</feature>
<comment type="subcellular location">
    <subcellularLocation>
        <location evidence="1">Cell inner membrane</location>
        <topology evidence="1">Multi-pass membrane protein</topology>
    </subcellularLocation>
</comment>
<evidence type="ECO:0000313" key="8">
    <source>
        <dbReference type="EMBL" id="MFC0626481.1"/>
    </source>
</evidence>
<name>A0ABV6QR46_9ACTN</name>
<accession>A0ABV6QR46</accession>
<evidence type="ECO:0000313" key="9">
    <source>
        <dbReference type="Proteomes" id="UP001589890"/>
    </source>
</evidence>
<feature type="transmembrane region" description="Helical" evidence="7">
    <location>
        <begin position="292"/>
        <end position="309"/>
    </location>
</feature>
<dbReference type="PANTHER" id="PTHR23513">
    <property type="entry name" value="INTEGRAL MEMBRANE EFFLUX PROTEIN-RELATED"/>
    <property type="match status" value="1"/>
</dbReference>
<dbReference type="EMBL" id="JBHLTC010000027">
    <property type="protein sequence ID" value="MFC0626481.1"/>
    <property type="molecule type" value="Genomic_DNA"/>
</dbReference>
<comment type="caution">
    <text evidence="8">The sequence shown here is derived from an EMBL/GenBank/DDBJ whole genome shotgun (WGS) entry which is preliminary data.</text>
</comment>
<dbReference type="InterPro" id="IPR010290">
    <property type="entry name" value="TM_effector"/>
</dbReference>
<keyword evidence="6 7" id="KW-0472">Membrane</keyword>
<feature type="transmembrane region" description="Helical" evidence="7">
    <location>
        <begin position="178"/>
        <end position="195"/>
    </location>
</feature>
<evidence type="ECO:0000256" key="5">
    <source>
        <dbReference type="ARBA" id="ARBA00022989"/>
    </source>
</evidence>
<dbReference type="Proteomes" id="UP001589890">
    <property type="component" value="Unassembled WGS sequence"/>
</dbReference>
<dbReference type="RefSeq" id="WP_380050079.1">
    <property type="nucleotide sequence ID" value="NZ_JBHLTC010000027.1"/>
</dbReference>
<protein>
    <submittedName>
        <fullName evidence="8">MFS transporter</fullName>
    </submittedName>
</protein>
<proteinExistence type="predicted"/>
<dbReference type="Gene3D" id="1.20.1250.20">
    <property type="entry name" value="MFS general substrate transporter like domains"/>
    <property type="match status" value="1"/>
</dbReference>
<evidence type="ECO:0000256" key="6">
    <source>
        <dbReference type="ARBA" id="ARBA00023136"/>
    </source>
</evidence>
<keyword evidence="9" id="KW-1185">Reference proteome</keyword>
<feature type="transmembrane region" description="Helical" evidence="7">
    <location>
        <begin position="152"/>
        <end position="172"/>
    </location>
</feature>
<feature type="transmembrane region" description="Helical" evidence="7">
    <location>
        <begin position="112"/>
        <end position="131"/>
    </location>
</feature>